<keyword evidence="7" id="KW-1185">Reference proteome</keyword>
<proteinExistence type="predicted"/>
<evidence type="ECO:0000259" key="4">
    <source>
        <dbReference type="PROSITE" id="PS50043"/>
    </source>
</evidence>
<evidence type="ECO:0000259" key="5">
    <source>
        <dbReference type="PROSITE" id="PS50110"/>
    </source>
</evidence>
<dbReference type="InterPro" id="IPR011006">
    <property type="entry name" value="CheY-like_superfamily"/>
</dbReference>
<dbReference type="SUPFAM" id="SSF52172">
    <property type="entry name" value="CheY-like"/>
    <property type="match status" value="1"/>
</dbReference>
<organism evidence="6 7">
    <name type="scientific">Pedobacter duraquae</name>
    <dbReference type="NCBI Taxonomy" id="425511"/>
    <lineage>
        <taxon>Bacteria</taxon>
        <taxon>Pseudomonadati</taxon>
        <taxon>Bacteroidota</taxon>
        <taxon>Sphingobacteriia</taxon>
        <taxon>Sphingobacteriales</taxon>
        <taxon>Sphingobacteriaceae</taxon>
        <taxon>Pedobacter</taxon>
    </lineage>
</organism>
<evidence type="ECO:0000256" key="1">
    <source>
        <dbReference type="ARBA" id="ARBA00022553"/>
    </source>
</evidence>
<dbReference type="AlphaFoldDB" id="A0A4R6IK59"/>
<reference evidence="6 7" key="1">
    <citation type="submission" date="2019-03" db="EMBL/GenBank/DDBJ databases">
        <title>Genomic Encyclopedia of Archaeal and Bacterial Type Strains, Phase II (KMG-II): from individual species to whole genera.</title>
        <authorList>
            <person name="Goeker M."/>
        </authorList>
    </citation>
    <scope>NUCLEOTIDE SEQUENCE [LARGE SCALE GENOMIC DNA]</scope>
    <source>
        <strain evidence="6 7">DSM 19034</strain>
    </source>
</reference>
<dbReference type="GO" id="GO:0003677">
    <property type="term" value="F:DNA binding"/>
    <property type="evidence" value="ECO:0007669"/>
    <property type="project" value="UniProtKB-KW"/>
</dbReference>
<evidence type="ECO:0000313" key="7">
    <source>
        <dbReference type="Proteomes" id="UP000295499"/>
    </source>
</evidence>
<keyword evidence="1 3" id="KW-0597">Phosphoprotein</keyword>
<evidence type="ECO:0000256" key="3">
    <source>
        <dbReference type="PROSITE-ProRule" id="PRU00169"/>
    </source>
</evidence>
<feature type="domain" description="HTH luxR-type" evidence="4">
    <location>
        <begin position="151"/>
        <end position="216"/>
    </location>
</feature>
<dbReference type="SMART" id="SM00421">
    <property type="entry name" value="HTH_LUXR"/>
    <property type="match status" value="1"/>
</dbReference>
<keyword evidence="2" id="KW-0238">DNA-binding</keyword>
<dbReference type="PANTHER" id="PTHR43214">
    <property type="entry name" value="TWO-COMPONENT RESPONSE REGULATOR"/>
    <property type="match status" value="1"/>
</dbReference>
<dbReference type="PRINTS" id="PR00038">
    <property type="entry name" value="HTHLUXR"/>
</dbReference>
<dbReference type="Pfam" id="PF00196">
    <property type="entry name" value="GerE"/>
    <property type="match status" value="1"/>
</dbReference>
<dbReference type="GO" id="GO:0000160">
    <property type="term" value="P:phosphorelay signal transduction system"/>
    <property type="evidence" value="ECO:0007669"/>
    <property type="project" value="InterPro"/>
</dbReference>
<accession>A0A4R6IK59</accession>
<dbReference type="OrthoDB" id="9797341at2"/>
<sequence length="219" mass="24692">MESQIKLLLVEDHNIVRYGIKSLLEAEPGFKVIAEATNGREALEQIKQGLDVDIVLTDINMPELAGIELIGILQKEYPSYKCLVLSMLDHQNYVYRAMEAGAMGYLVKNIDRSEMVFAIRQVHAGHKFICTEIALKLISRHATITSNVEVKEKSNLEFSKRELEILQLIAEGMTNNDIALKLFTSRRTIEGNRQSLLEKTNTKNTASLIHFVIKHGIIG</sequence>
<evidence type="ECO:0000313" key="6">
    <source>
        <dbReference type="EMBL" id="TDO22417.1"/>
    </source>
</evidence>
<dbReference type="InterPro" id="IPR000792">
    <property type="entry name" value="Tscrpt_reg_LuxR_C"/>
</dbReference>
<dbReference type="InterPro" id="IPR016032">
    <property type="entry name" value="Sig_transdc_resp-reg_C-effctor"/>
</dbReference>
<feature type="domain" description="Response regulatory" evidence="5">
    <location>
        <begin position="6"/>
        <end position="123"/>
    </location>
</feature>
<dbReference type="Gene3D" id="3.40.50.2300">
    <property type="match status" value="1"/>
</dbReference>
<evidence type="ECO:0000256" key="2">
    <source>
        <dbReference type="ARBA" id="ARBA00023125"/>
    </source>
</evidence>
<dbReference type="EMBL" id="SNWM01000002">
    <property type="protein sequence ID" value="TDO22417.1"/>
    <property type="molecule type" value="Genomic_DNA"/>
</dbReference>
<dbReference type="CDD" id="cd06170">
    <property type="entry name" value="LuxR_C_like"/>
    <property type="match status" value="1"/>
</dbReference>
<dbReference type="InterPro" id="IPR001789">
    <property type="entry name" value="Sig_transdc_resp-reg_receiver"/>
</dbReference>
<dbReference type="CDD" id="cd17535">
    <property type="entry name" value="REC_NarL-like"/>
    <property type="match status" value="1"/>
</dbReference>
<dbReference type="PANTHER" id="PTHR43214:SF43">
    <property type="entry name" value="TWO-COMPONENT RESPONSE REGULATOR"/>
    <property type="match status" value="1"/>
</dbReference>
<protein>
    <submittedName>
        <fullName evidence="6">LuxR family two component transcriptional regulator</fullName>
    </submittedName>
</protein>
<dbReference type="Proteomes" id="UP000295499">
    <property type="component" value="Unassembled WGS sequence"/>
</dbReference>
<gene>
    <name evidence="6" type="ORF">CLV32_1390</name>
</gene>
<dbReference type="GO" id="GO:0006355">
    <property type="term" value="P:regulation of DNA-templated transcription"/>
    <property type="evidence" value="ECO:0007669"/>
    <property type="project" value="InterPro"/>
</dbReference>
<dbReference type="RefSeq" id="WP_133553760.1">
    <property type="nucleotide sequence ID" value="NZ_SNWM01000002.1"/>
</dbReference>
<comment type="caution">
    <text evidence="6">The sequence shown here is derived from an EMBL/GenBank/DDBJ whole genome shotgun (WGS) entry which is preliminary data.</text>
</comment>
<dbReference type="SUPFAM" id="SSF46894">
    <property type="entry name" value="C-terminal effector domain of the bipartite response regulators"/>
    <property type="match status" value="1"/>
</dbReference>
<dbReference type="SMART" id="SM00448">
    <property type="entry name" value="REC"/>
    <property type="match status" value="1"/>
</dbReference>
<dbReference type="PROSITE" id="PS50110">
    <property type="entry name" value="RESPONSE_REGULATORY"/>
    <property type="match status" value="1"/>
</dbReference>
<dbReference type="InterPro" id="IPR039420">
    <property type="entry name" value="WalR-like"/>
</dbReference>
<feature type="modified residue" description="4-aspartylphosphate" evidence="3">
    <location>
        <position position="58"/>
    </location>
</feature>
<name>A0A4R6IK59_9SPHI</name>
<dbReference type="Pfam" id="PF00072">
    <property type="entry name" value="Response_reg"/>
    <property type="match status" value="1"/>
</dbReference>
<dbReference type="InterPro" id="IPR058245">
    <property type="entry name" value="NreC/VraR/RcsB-like_REC"/>
</dbReference>
<dbReference type="PROSITE" id="PS50043">
    <property type="entry name" value="HTH_LUXR_2"/>
    <property type="match status" value="1"/>
</dbReference>